<dbReference type="PANTHER" id="PTHR30212:SF2">
    <property type="entry name" value="PROTEIN YIIM"/>
    <property type="match status" value="1"/>
</dbReference>
<feature type="region of interest" description="Disordered" evidence="1">
    <location>
        <begin position="53"/>
        <end position="74"/>
    </location>
</feature>
<evidence type="ECO:0000256" key="1">
    <source>
        <dbReference type="SAM" id="MobiDB-lite"/>
    </source>
</evidence>
<feature type="domain" description="MOSC" evidence="2">
    <location>
        <begin position="33"/>
        <end position="183"/>
    </location>
</feature>
<dbReference type="Gene3D" id="2.40.33.20">
    <property type="entry name" value="PK beta-barrel domain-like"/>
    <property type="match status" value="1"/>
</dbReference>
<dbReference type="SUPFAM" id="SSF50800">
    <property type="entry name" value="PK beta-barrel domain-like"/>
    <property type="match status" value="1"/>
</dbReference>
<dbReference type="Pfam" id="PF03473">
    <property type="entry name" value="MOSC"/>
    <property type="match status" value="1"/>
</dbReference>
<accession>A0A382LE59</accession>
<dbReference type="PANTHER" id="PTHR30212">
    <property type="entry name" value="PROTEIN YIIM"/>
    <property type="match status" value="1"/>
</dbReference>
<dbReference type="InterPro" id="IPR005302">
    <property type="entry name" value="MoCF_Sase_C"/>
</dbReference>
<sequence>MVEHRTTAQLEAGIDEVRRSPTDEGTLELIVRRPVSEEREVLETATLTVEDGLVGDNWSKRPSNRTEDGGPHPNMQLNVINSRFLALIAGDPERMALAGDQLAVDLSLGSDNLPPWSRIRIGGAVIQVTDQPHTGCAKFTRRFGLDALHLLKTEVGQAMNLRGICTRVVVPGTIRRGDPVTVERPGDRGATRRLIGKTRRLIGDRGRWGCPRANPVSS</sequence>
<organism evidence="3">
    <name type="scientific">marine metagenome</name>
    <dbReference type="NCBI Taxonomy" id="408172"/>
    <lineage>
        <taxon>unclassified sequences</taxon>
        <taxon>metagenomes</taxon>
        <taxon>ecological metagenomes</taxon>
    </lineage>
</organism>
<protein>
    <recommendedName>
        <fullName evidence="2">MOSC domain-containing protein</fullName>
    </recommendedName>
</protein>
<dbReference type="GO" id="GO:0003824">
    <property type="term" value="F:catalytic activity"/>
    <property type="evidence" value="ECO:0007669"/>
    <property type="project" value="InterPro"/>
</dbReference>
<reference evidence="3" key="1">
    <citation type="submission" date="2018-05" db="EMBL/GenBank/DDBJ databases">
        <authorList>
            <person name="Lanie J.A."/>
            <person name="Ng W.-L."/>
            <person name="Kazmierczak K.M."/>
            <person name="Andrzejewski T.M."/>
            <person name="Davidsen T.M."/>
            <person name="Wayne K.J."/>
            <person name="Tettelin H."/>
            <person name="Glass J.I."/>
            <person name="Rusch D."/>
            <person name="Podicherti R."/>
            <person name="Tsui H.-C.T."/>
            <person name="Winkler M.E."/>
        </authorList>
    </citation>
    <scope>NUCLEOTIDE SEQUENCE</scope>
</reference>
<dbReference type="EMBL" id="UINC01085513">
    <property type="protein sequence ID" value="SVC33141.1"/>
    <property type="molecule type" value="Genomic_DNA"/>
</dbReference>
<evidence type="ECO:0000259" key="2">
    <source>
        <dbReference type="PROSITE" id="PS51340"/>
    </source>
</evidence>
<dbReference type="GO" id="GO:0030151">
    <property type="term" value="F:molybdenum ion binding"/>
    <property type="evidence" value="ECO:0007669"/>
    <property type="project" value="InterPro"/>
</dbReference>
<name>A0A382LE59_9ZZZZ</name>
<dbReference type="AlphaFoldDB" id="A0A382LE59"/>
<evidence type="ECO:0000313" key="3">
    <source>
        <dbReference type="EMBL" id="SVC33141.1"/>
    </source>
</evidence>
<proteinExistence type="predicted"/>
<gene>
    <name evidence="3" type="ORF">METZ01_LOCUS285995</name>
</gene>
<dbReference type="PROSITE" id="PS51340">
    <property type="entry name" value="MOSC"/>
    <property type="match status" value="1"/>
</dbReference>
<dbReference type="InterPro" id="IPR011037">
    <property type="entry name" value="Pyrv_Knase-like_insert_dom_sf"/>
</dbReference>
<dbReference type="InterPro" id="IPR052353">
    <property type="entry name" value="Benzoxazolinone_Detox_Enz"/>
</dbReference>
<dbReference type="GO" id="GO:0030170">
    <property type="term" value="F:pyridoxal phosphate binding"/>
    <property type="evidence" value="ECO:0007669"/>
    <property type="project" value="InterPro"/>
</dbReference>